<organism evidence="8 9">
    <name type="scientific">Phycomyces blakesleeanus</name>
    <dbReference type="NCBI Taxonomy" id="4837"/>
    <lineage>
        <taxon>Eukaryota</taxon>
        <taxon>Fungi</taxon>
        <taxon>Fungi incertae sedis</taxon>
        <taxon>Mucoromycota</taxon>
        <taxon>Mucoromycotina</taxon>
        <taxon>Mucoromycetes</taxon>
        <taxon>Mucorales</taxon>
        <taxon>Phycomycetaceae</taxon>
        <taxon>Phycomyces</taxon>
    </lineage>
</organism>
<dbReference type="SUPFAM" id="SSF54160">
    <property type="entry name" value="Chromo domain-like"/>
    <property type="match status" value="1"/>
</dbReference>
<feature type="domain" description="MIT1 chromo" evidence="7">
    <location>
        <begin position="270"/>
        <end position="310"/>
    </location>
</feature>
<sequence>MAPQIISSICEGCHTITQSDIHWQSTSDTNSINNHNNNTNNPTTDDENEDEGEDEDEDKNEDQDQDEDQDEDEDKEENEDKGEDEDEDEDEDKDKAKDKANANTKKLILSQNEEYLTFRCSQCKCNYHYNCLPCFPDALSRFNELPGKEIVEEMCLAEWKCAYCITYDKKIESVITWRPMRTNLGTPAQGYQPNKTQFREFLVKWKTMSFRHLTWVPATWLARVEPSLYRDACKFDFVRPPLSEQTLVPRSWMMIESILDIEHFQIQGRYVISRVFAKFCNLPYDEACWDTPPPDYSDLYPAYRRALYQWERVRRIKTPHDLEKRILAIRSVQTDKDFPNHQLKIEPDYITGGRLLKHQLGDINWLLQQWLLNKLYVHVDNSGFGKTIQTIIFLYHLFKKFDIYPFAIVVSESSLTKWLDAFKKWAPDLSVAGYYGSEASCRTASEYEIFRTGSSASASASASSSVGAGAGAGAAQGGRSGIKCHAVLFTHKSLTSDPAEIISRVDYWAACVIDESQQLIDFTNHEKPTFNITRCNQYITIVGTSLESHARKLSIQSS</sequence>
<feature type="region of interest" description="Disordered" evidence="5">
    <location>
        <begin position="25"/>
        <end position="99"/>
    </location>
</feature>
<comment type="caution">
    <text evidence="8">The sequence shown here is derived from an EMBL/GenBank/DDBJ whole genome shotgun (WGS) entry which is preliminary data.</text>
</comment>
<evidence type="ECO:0000256" key="4">
    <source>
        <dbReference type="ARBA" id="ARBA00023242"/>
    </source>
</evidence>
<reference evidence="8 9" key="1">
    <citation type="submission" date="2024-04" db="EMBL/GenBank/DDBJ databases">
        <title>Symmetric and asymmetric DNA N6-adenine methylation regulates different biological responses in Mucorales.</title>
        <authorList>
            <consortium name="Lawrence Berkeley National Laboratory"/>
            <person name="Lax C."/>
            <person name="Mondo S.J."/>
            <person name="Osorio-Concepcion M."/>
            <person name="Muszewska A."/>
            <person name="Corrochano-Luque M."/>
            <person name="Gutierrez G."/>
            <person name="Riley R."/>
            <person name="Lipzen A."/>
            <person name="Guo J."/>
            <person name="Hundley H."/>
            <person name="Amirebrahimi M."/>
            <person name="Ng V."/>
            <person name="Lorenzo-Gutierrez D."/>
            <person name="Binder U."/>
            <person name="Yang J."/>
            <person name="Song Y."/>
            <person name="Canovas D."/>
            <person name="Navarro E."/>
            <person name="Freitag M."/>
            <person name="Gabaldon T."/>
            <person name="Grigoriev I.V."/>
            <person name="Corrochano L.M."/>
            <person name="Nicolas F.E."/>
            <person name="Garre V."/>
        </authorList>
    </citation>
    <scope>NUCLEOTIDE SEQUENCE [LARGE SCALE GENOMIC DNA]</scope>
    <source>
        <strain evidence="8 9">L51</strain>
    </source>
</reference>
<evidence type="ECO:0000313" key="9">
    <source>
        <dbReference type="Proteomes" id="UP001448207"/>
    </source>
</evidence>
<evidence type="ECO:0000256" key="1">
    <source>
        <dbReference type="ARBA" id="ARBA00004123"/>
    </source>
</evidence>
<feature type="compositionally biased region" description="Acidic residues" evidence="5">
    <location>
        <begin position="44"/>
        <end position="92"/>
    </location>
</feature>
<evidence type="ECO:0000256" key="3">
    <source>
        <dbReference type="ARBA" id="ARBA00022840"/>
    </source>
</evidence>
<evidence type="ECO:0000313" key="8">
    <source>
        <dbReference type="EMBL" id="KAL0074192.1"/>
    </source>
</evidence>
<name>A0ABR3AGT7_PHYBL</name>
<dbReference type="InterPro" id="IPR000330">
    <property type="entry name" value="SNF2_N"/>
</dbReference>
<dbReference type="InterPro" id="IPR056616">
    <property type="entry name" value="Chromo_MIT1"/>
</dbReference>
<comment type="subcellular location">
    <subcellularLocation>
        <location evidence="1">Nucleus</location>
    </subcellularLocation>
</comment>
<keyword evidence="2" id="KW-0547">Nucleotide-binding</keyword>
<feature type="compositionally biased region" description="Low complexity" evidence="5">
    <location>
        <begin position="25"/>
        <end position="43"/>
    </location>
</feature>
<dbReference type="EMBL" id="JBCLYO010000045">
    <property type="protein sequence ID" value="KAL0074192.1"/>
    <property type="molecule type" value="Genomic_DNA"/>
</dbReference>
<dbReference type="PANTHER" id="PTHR45623">
    <property type="entry name" value="CHROMODOMAIN-HELICASE-DNA-BINDING PROTEIN 3-RELATED-RELATED"/>
    <property type="match status" value="1"/>
</dbReference>
<dbReference type="InterPro" id="IPR027417">
    <property type="entry name" value="P-loop_NTPase"/>
</dbReference>
<proteinExistence type="predicted"/>
<dbReference type="Pfam" id="PF23615">
    <property type="entry name" value="Chromo_MIT1"/>
    <property type="match status" value="1"/>
</dbReference>
<keyword evidence="9" id="KW-1185">Reference proteome</keyword>
<accession>A0ABR3AGT7</accession>
<dbReference type="Gene3D" id="3.40.50.10810">
    <property type="entry name" value="Tandem AAA-ATPase domain"/>
    <property type="match status" value="1"/>
</dbReference>
<evidence type="ECO:0000256" key="5">
    <source>
        <dbReference type="SAM" id="MobiDB-lite"/>
    </source>
</evidence>
<dbReference type="SUPFAM" id="SSF52540">
    <property type="entry name" value="P-loop containing nucleoside triphosphate hydrolases"/>
    <property type="match status" value="1"/>
</dbReference>
<keyword evidence="4" id="KW-0539">Nucleus</keyword>
<dbReference type="Pfam" id="PF00176">
    <property type="entry name" value="SNF2-rel_dom"/>
    <property type="match status" value="1"/>
</dbReference>
<dbReference type="Proteomes" id="UP001448207">
    <property type="component" value="Unassembled WGS sequence"/>
</dbReference>
<keyword evidence="3" id="KW-0067">ATP-binding</keyword>
<gene>
    <name evidence="8" type="ORF">J3Q64DRAFT_1778979</name>
</gene>
<dbReference type="InterPro" id="IPR038718">
    <property type="entry name" value="SNF2-like_sf"/>
</dbReference>
<feature type="domain" description="SNF2 N-terminal" evidence="6">
    <location>
        <begin position="358"/>
        <end position="519"/>
    </location>
</feature>
<dbReference type="PANTHER" id="PTHR45623:SF17">
    <property type="entry name" value="CHROMODOMAIN-HELICASE-DNA-BINDING PROTEIN 3-RELATED"/>
    <property type="match status" value="1"/>
</dbReference>
<protein>
    <recommendedName>
        <fullName evidence="10">Helicase ATP-binding domain-containing protein</fullName>
    </recommendedName>
</protein>
<evidence type="ECO:0000259" key="6">
    <source>
        <dbReference type="Pfam" id="PF00176"/>
    </source>
</evidence>
<dbReference type="InterPro" id="IPR016197">
    <property type="entry name" value="Chromo-like_dom_sf"/>
</dbReference>
<evidence type="ECO:0008006" key="10">
    <source>
        <dbReference type="Google" id="ProtNLM"/>
    </source>
</evidence>
<evidence type="ECO:0000256" key="2">
    <source>
        <dbReference type="ARBA" id="ARBA00022741"/>
    </source>
</evidence>
<evidence type="ECO:0000259" key="7">
    <source>
        <dbReference type="Pfam" id="PF23615"/>
    </source>
</evidence>